<evidence type="ECO:0000313" key="2">
    <source>
        <dbReference type="Proteomes" id="UP001623348"/>
    </source>
</evidence>
<evidence type="ECO:0000313" key="1">
    <source>
        <dbReference type="EMBL" id="GAB0196369.1"/>
    </source>
</evidence>
<keyword evidence="2" id="KW-1185">Reference proteome</keyword>
<dbReference type="EMBL" id="BAAFJT010000015">
    <property type="protein sequence ID" value="GAB0196369.1"/>
    <property type="molecule type" value="Genomic_DNA"/>
</dbReference>
<reference evidence="1 2" key="1">
    <citation type="submission" date="2024-06" db="EMBL/GenBank/DDBJ databases">
        <title>The draft genome of Grus japonensis, version 3.</title>
        <authorList>
            <person name="Nabeshima K."/>
            <person name="Suzuki S."/>
            <person name="Onuma M."/>
        </authorList>
    </citation>
    <scope>NUCLEOTIDE SEQUENCE [LARGE SCALE GENOMIC DNA]</scope>
    <source>
        <strain evidence="1 2">451A</strain>
    </source>
</reference>
<dbReference type="AlphaFoldDB" id="A0ABC9XFM4"/>
<name>A0ABC9XFM4_GRUJA</name>
<proteinExistence type="predicted"/>
<protein>
    <submittedName>
        <fullName evidence="1">Uncharacterized protein</fullName>
    </submittedName>
</protein>
<dbReference type="Proteomes" id="UP001623348">
    <property type="component" value="Unassembled WGS sequence"/>
</dbReference>
<accession>A0ABC9XFM4</accession>
<comment type="caution">
    <text evidence="1">The sequence shown here is derived from an EMBL/GenBank/DDBJ whole genome shotgun (WGS) entry which is preliminary data.</text>
</comment>
<sequence length="107" mass="13092">MKMIKGLENLANEERLKEFSLFFPEKSKLRRDLITVFQYLTGIYREDRGSVFTKKHMEKTRSNRYKLHQERFHLDIRKNFFYSKNNQSLEQQSMDMVEFPSLEVFKT</sequence>
<gene>
    <name evidence="1" type="ORF">GRJ2_002102200</name>
</gene>
<organism evidence="1 2">
    <name type="scientific">Grus japonensis</name>
    <name type="common">Japanese crane</name>
    <name type="synonym">Red-crowned crane</name>
    <dbReference type="NCBI Taxonomy" id="30415"/>
    <lineage>
        <taxon>Eukaryota</taxon>
        <taxon>Metazoa</taxon>
        <taxon>Chordata</taxon>
        <taxon>Craniata</taxon>
        <taxon>Vertebrata</taxon>
        <taxon>Euteleostomi</taxon>
        <taxon>Archelosauria</taxon>
        <taxon>Archosauria</taxon>
        <taxon>Dinosauria</taxon>
        <taxon>Saurischia</taxon>
        <taxon>Theropoda</taxon>
        <taxon>Coelurosauria</taxon>
        <taxon>Aves</taxon>
        <taxon>Neognathae</taxon>
        <taxon>Neoaves</taxon>
        <taxon>Gruiformes</taxon>
        <taxon>Gruidae</taxon>
        <taxon>Grus</taxon>
    </lineage>
</organism>